<dbReference type="AlphaFoldDB" id="W5SY38"/>
<gene>
    <name evidence="1" type="ORF">BCO_0900137</name>
</gene>
<keyword evidence="1" id="KW-0614">Plasmid</keyword>
<dbReference type="EMBL" id="CP005773">
    <property type="protein sequence ID" value="AHH11787.1"/>
    <property type="molecule type" value="Genomic_DNA"/>
</dbReference>
<dbReference type="HOGENOM" id="CLU_3402373_0_0_12"/>
<reference evidence="1" key="1">
    <citation type="submission" date="2013-04" db="EMBL/GenBank/DDBJ databases">
        <title>Comparative Genomics of Relapsing Fever Spirochetes.</title>
        <authorList>
            <person name="Schwan T.G."/>
            <person name="Raffel S.J."/>
            <person name="Porcella S.F."/>
            <person name="Martens C.A."/>
            <person name="Bruno D.P."/>
            <person name="Ricklefs S.M."/>
            <person name="Barbian K.B."/>
        </authorList>
    </citation>
    <scope>NUCLEOTIDE SEQUENCE</scope>
    <source>
        <strain evidence="1">Co53</strain>
        <plasmid evidence="1">unnamed</plasmid>
    </source>
</reference>
<evidence type="ECO:0000313" key="1">
    <source>
        <dbReference type="EMBL" id="AHH11787.1"/>
    </source>
</evidence>
<sequence length="30" mass="3437">MIFYFFVCNFKDKNYGKHKAKGLPIVGAIS</sequence>
<accession>W5SY38</accession>
<organism evidence="1">
    <name type="scientific">Borrelia coriaceae ATCC 43381</name>
    <dbReference type="NCBI Taxonomy" id="1408429"/>
    <lineage>
        <taxon>Bacteria</taxon>
        <taxon>Pseudomonadati</taxon>
        <taxon>Spirochaetota</taxon>
        <taxon>Spirochaetia</taxon>
        <taxon>Spirochaetales</taxon>
        <taxon>Borreliaceae</taxon>
        <taxon>Borrelia</taxon>
    </lineage>
</organism>
<name>W5SY38_9SPIR</name>
<protein>
    <submittedName>
        <fullName evidence="1">Uncharacterized protein</fullName>
    </submittedName>
</protein>
<geneLocation type="plasmid" evidence="1">
    <name>unnamed</name>
</geneLocation>
<proteinExistence type="predicted"/>